<accession>A0AAW4YZY0</accession>
<dbReference type="Proteomes" id="UP001320178">
    <property type="component" value="Unassembled WGS sequence"/>
</dbReference>
<feature type="transmembrane region" description="Helical" evidence="1">
    <location>
        <begin position="33"/>
        <end position="52"/>
    </location>
</feature>
<feature type="transmembrane region" description="Helical" evidence="1">
    <location>
        <begin position="90"/>
        <end position="107"/>
    </location>
</feature>
<feature type="transmembrane region" description="Helical" evidence="1">
    <location>
        <begin position="239"/>
        <end position="259"/>
    </location>
</feature>
<reference evidence="2" key="2">
    <citation type="journal article" date="2021" name="Front. Microbiol.">
        <title>Aerobic Denitrification and Heterotrophic Sulfur Oxidation in the Genus Halomonas Revealed by Six Novel Species Characterizations and Genome-Based Analysis.</title>
        <authorList>
            <person name="Wang L."/>
            <person name="Shao Z."/>
        </authorList>
    </citation>
    <scope>NUCLEOTIDE SEQUENCE</scope>
    <source>
        <strain evidence="2">MCCC 1A05776</strain>
    </source>
</reference>
<feature type="transmembrane region" description="Helical" evidence="1">
    <location>
        <begin position="181"/>
        <end position="202"/>
    </location>
</feature>
<keyword evidence="1" id="KW-0472">Membrane</keyword>
<feature type="transmembrane region" description="Helical" evidence="1">
    <location>
        <begin position="214"/>
        <end position="233"/>
    </location>
</feature>
<feature type="transmembrane region" description="Helical" evidence="1">
    <location>
        <begin position="119"/>
        <end position="136"/>
    </location>
</feature>
<evidence type="ECO:0000256" key="1">
    <source>
        <dbReference type="SAM" id="Phobius"/>
    </source>
</evidence>
<reference evidence="2" key="1">
    <citation type="submission" date="2020-05" db="EMBL/GenBank/DDBJ databases">
        <authorList>
            <person name="Wang L."/>
            <person name="Shao Z."/>
        </authorList>
    </citation>
    <scope>NUCLEOTIDE SEQUENCE</scope>
    <source>
        <strain evidence="2">MCCC 1A05776</strain>
    </source>
</reference>
<protein>
    <recommendedName>
        <fullName evidence="4">DUF4203 domain-containing protein</fullName>
    </recommendedName>
</protein>
<evidence type="ECO:0000313" key="2">
    <source>
        <dbReference type="EMBL" id="MCE8053885.1"/>
    </source>
</evidence>
<feature type="transmembrane region" description="Helical" evidence="1">
    <location>
        <begin position="6"/>
        <end position="26"/>
    </location>
</feature>
<keyword evidence="1" id="KW-0812">Transmembrane</keyword>
<comment type="caution">
    <text evidence="2">The sequence shown here is derived from an EMBL/GenBank/DDBJ whole genome shotgun (WGS) entry which is preliminary data.</text>
</comment>
<dbReference type="AlphaFoldDB" id="A0AAW4YZY0"/>
<organism evidence="2 3">
    <name type="scientific">Billgrantia desiderata</name>
    <dbReference type="NCBI Taxonomy" id="52021"/>
    <lineage>
        <taxon>Bacteria</taxon>
        <taxon>Pseudomonadati</taxon>
        <taxon>Pseudomonadota</taxon>
        <taxon>Gammaproteobacteria</taxon>
        <taxon>Oceanospirillales</taxon>
        <taxon>Halomonadaceae</taxon>
        <taxon>Billgrantia</taxon>
    </lineage>
</organism>
<sequence>MDVPLSWQLAKLAVSIGIVLGLAMVAERVSTRVAGLLAGYPLGTAIALFFIGLEISPGFAAESAVYSLAGFTATMALGGGYLICGRRDGLKGVLCGTAGGLVAWWLTSLTLTRFELDRLSGTLVTLAAIFVFTWLYRHVPEARTKARSGGSRWRPLLLRAGLATAIVFLVTGLAHVLPASWAGMLAAFPISMYPLLVILHLTHGAAPAATVIKHYPAGLGALLCYALCVSLTYATLGLLWGTLAGFAVATLWLLGWMRLQTWYGARQKSGT</sequence>
<keyword evidence="1" id="KW-1133">Transmembrane helix</keyword>
<proteinExistence type="predicted"/>
<name>A0AAW4YZY0_9GAMM</name>
<feature type="transmembrane region" description="Helical" evidence="1">
    <location>
        <begin position="156"/>
        <end position="175"/>
    </location>
</feature>
<feature type="transmembrane region" description="Helical" evidence="1">
    <location>
        <begin position="64"/>
        <end position="83"/>
    </location>
</feature>
<dbReference type="RefSeq" id="WP_234240949.1">
    <property type="nucleotide sequence ID" value="NZ_JABFTS010000017.1"/>
</dbReference>
<gene>
    <name evidence="2" type="ORF">HOP61_21570</name>
</gene>
<dbReference type="EMBL" id="JABFTS010000017">
    <property type="protein sequence ID" value="MCE8053885.1"/>
    <property type="molecule type" value="Genomic_DNA"/>
</dbReference>
<evidence type="ECO:0008006" key="4">
    <source>
        <dbReference type="Google" id="ProtNLM"/>
    </source>
</evidence>
<evidence type="ECO:0000313" key="3">
    <source>
        <dbReference type="Proteomes" id="UP001320178"/>
    </source>
</evidence>